<feature type="binding site" evidence="2">
    <location>
        <position position="86"/>
    </location>
    <ligand>
        <name>Fe cation</name>
        <dbReference type="ChEBI" id="CHEBI:24875"/>
    </ligand>
</feature>
<dbReference type="Gene3D" id="3.90.45.10">
    <property type="entry name" value="Peptide deformylase"/>
    <property type="match status" value="1"/>
</dbReference>
<sequence>MNIVKYPSPILKKKAKNIKEITKEHVQRIPEMIRTMDANEGIGLAAPQVGISERMIIVKDGEQNLAFFNPRILKKGKAQETEEEGCLSLPGLFTKLRRASQVEVVAQDAKGKPVYVTAKGLSARILQHEIDHLEGKLIINRVSPIARLKLRKQLKAIAKTGSYGHKPPATPQSSS</sequence>
<evidence type="ECO:0000256" key="2">
    <source>
        <dbReference type="HAMAP-Rule" id="MF_00163"/>
    </source>
</evidence>
<dbReference type="HAMAP" id="MF_00163">
    <property type="entry name" value="Pep_deformylase"/>
    <property type="match status" value="1"/>
</dbReference>
<comment type="function">
    <text evidence="2">Removes the formyl group from the N-terminal Met of newly synthesized proteins. Requires at least a dipeptide for an efficient rate of reaction. N-terminal L-methionine is a prerequisite for activity but the enzyme has broad specificity at other positions.</text>
</comment>
<dbReference type="NCBIfam" id="TIGR00079">
    <property type="entry name" value="pept_deformyl"/>
    <property type="match status" value="1"/>
</dbReference>
<dbReference type="EMBL" id="MHUG01000012">
    <property type="protein sequence ID" value="OHA73394.1"/>
    <property type="molecule type" value="Genomic_DNA"/>
</dbReference>
<keyword evidence="2" id="KW-0479">Metal-binding</keyword>
<dbReference type="InterPro" id="IPR036821">
    <property type="entry name" value="Peptide_deformylase_sf"/>
</dbReference>
<dbReference type="SUPFAM" id="SSF56420">
    <property type="entry name" value="Peptide deformylase"/>
    <property type="match status" value="1"/>
</dbReference>
<dbReference type="InterPro" id="IPR023635">
    <property type="entry name" value="Peptide_deformylase"/>
</dbReference>
<feature type="binding site" evidence="2">
    <location>
        <position position="132"/>
    </location>
    <ligand>
        <name>Fe cation</name>
        <dbReference type="ChEBI" id="CHEBI:24875"/>
    </ligand>
</feature>
<feature type="active site" evidence="2">
    <location>
        <position position="129"/>
    </location>
</feature>
<dbReference type="NCBIfam" id="NF001159">
    <property type="entry name" value="PRK00150.1-3"/>
    <property type="match status" value="1"/>
</dbReference>
<dbReference type="Proteomes" id="UP000176917">
    <property type="component" value="Unassembled WGS sequence"/>
</dbReference>
<keyword evidence="2" id="KW-0408">Iron</keyword>
<dbReference type="STRING" id="1802461.A3B24_02150"/>
<dbReference type="CDD" id="cd00487">
    <property type="entry name" value="Pep_deformylase"/>
    <property type="match status" value="1"/>
</dbReference>
<dbReference type="AlphaFoldDB" id="A0A1G2RKL6"/>
<protein>
    <recommendedName>
        <fullName evidence="2">Peptide deformylase</fullName>
        <shortName evidence="2">PDF</shortName>
        <ecNumber evidence="2">3.5.1.88</ecNumber>
    </recommendedName>
    <alternativeName>
        <fullName evidence="2">Polypeptide deformylase</fullName>
    </alternativeName>
</protein>
<dbReference type="EC" id="3.5.1.88" evidence="2"/>
<proteinExistence type="inferred from homology"/>
<organism evidence="3 4">
    <name type="scientific">Candidatus Wildermuthbacteria bacterium RIFCSPLOWO2_01_FULL_48_16</name>
    <dbReference type="NCBI Taxonomy" id="1802461"/>
    <lineage>
        <taxon>Bacteria</taxon>
        <taxon>Candidatus Wildermuthiibacteriota</taxon>
    </lineage>
</organism>
<keyword evidence="2" id="KW-0648">Protein biosynthesis</keyword>
<reference evidence="3 4" key="1">
    <citation type="journal article" date="2016" name="Nat. Commun.">
        <title>Thousands of microbial genomes shed light on interconnected biogeochemical processes in an aquifer system.</title>
        <authorList>
            <person name="Anantharaman K."/>
            <person name="Brown C.T."/>
            <person name="Hug L.A."/>
            <person name="Sharon I."/>
            <person name="Castelle C.J."/>
            <person name="Probst A.J."/>
            <person name="Thomas B.C."/>
            <person name="Singh A."/>
            <person name="Wilkins M.J."/>
            <person name="Karaoz U."/>
            <person name="Brodie E.L."/>
            <person name="Williams K.H."/>
            <person name="Hubbard S.S."/>
            <person name="Banfield J.F."/>
        </authorList>
    </citation>
    <scope>NUCLEOTIDE SEQUENCE [LARGE SCALE GENOMIC DNA]</scope>
</reference>
<feature type="binding site" evidence="2">
    <location>
        <position position="128"/>
    </location>
    <ligand>
        <name>Fe cation</name>
        <dbReference type="ChEBI" id="CHEBI:24875"/>
    </ligand>
</feature>
<dbReference type="PANTHER" id="PTHR10458:SF22">
    <property type="entry name" value="PEPTIDE DEFORMYLASE"/>
    <property type="match status" value="1"/>
</dbReference>
<dbReference type="Pfam" id="PF01327">
    <property type="entry name" value="Pep_deformylase"/>
    <property type="match status" value="1"/>
</dbReference>
<gene>
    <name evidence="2" type="primary">def</name>
    <name evidence="3" type="ORF">A3B24_02150</name>
</gene>
<comment type="caution">
    <text evidence="3">The sequence shown here is derived from an EMBL/GenBank/DDBJ whole genome shotgun (WGS) entry which is preliminary data.</text>
</comment>
<dbReference type="PRINTS" id="PR01576">
    <property type="entry name" value="PDEFORMYLASE"/>
</dbReference>
<dbReference type="PIRSF" id="PIRSF004749">
    <property type="entry name" value="Pep_def"/>
    <property type="match status" value="1"/>
</dbReference>
<dbReference type="GO" id="GO:0046872">
    <property type="term" value="F:metal ion binding"/>
    <property type="evidence" value="ECO:0007669"/>
    <property type="project" value="UniProtKB-KW"/>
</dbReference>
<evidence type="ECO:0000313" key="3">
    <source>
        <dbReference type="EMBL" id="OHA73394.1"/>
    </source>
</evidence>
<comment type="cofactor">
    <cofactor evidence="2">
        <name>Fe(2+)</name>
        <dbReference type="ChEBI" id="CHEBI:29033"/>
    </cofactor>
    <text evidence="2">Binds 1 Fe(2+) ion.</text>
</comment>
<comment type="catalytic activity">
    <reaction evidence="2">
        <text>N-terminal N-formyl-L-methionyl-[peptide] + H2O = N-terminal L-methionyl-[peptide] + formate</text>
        <dbReference type="Rhea" id="RHEA:24420"/>
        <dbReference type="Rhea" id="RHEA-COMP:10639"/>
        <dbReference type="Rhea" id="RHEA-COMP:10640"/>
        <dbReference type="ChEBI" id="CHEBI:15377"/>
        <dbReference type="ChEBI" id="CHEBI:15740"/>
        <dbReference type="ChEBI" id="CHEBI:49298"/>
        <dbReference type="ChEBI" id="CHEBI:64731"/>
        <dbReference type="EC" id="3.5.1.88"/>
    </reaction>
</comment>
<dbReference type="GO" id="GO:0042586">
    <property type="term" value="F:peptide deformylase activity"/>
    <property type="evidence" value="ECO:0007669"/>
    <property type="project" value="UniProtKB-UniRule"/>
</dbReference>
<dbReference type="PANTHER" id="PTHR10458">
    <property type="entry name" value="PEPTIDE DEFORMYLASE"/>
    <property type="match status" value="1"/>
</dbReference>
<evidence type="ECO:0000256" key="1">
    <source>
        <dbReference type="ARBA" id="ARBA00010759"/>
    </source>
</evidence>
<evidence type="ECO:0000313" key="4">
    <source>
        <dbReference type="Proteomes" id="UP000176917"/>
    </source>
</evidence>
<name>A0A1G2RKL6_9BACT</name>
<keyword evidence="2" id="KW-0378">Hydrolase</keyword>
<comment type="similarity">
    <text evidence="1 2">Belongs to the polypeptide deformylase family.</text>
</comment>
<accession>A0A1G2RKL6</accession>
<dbReference type="GO" id="GO:0006412">
    <property type="term" value="P:translation"/>
    <property type="evidence" value="ECO:0007669"/>
    <property type="project" value="UniProtKB-UniRule"/>
</dbReference>